<protein>
    <recommendedName>
        <fullName evidence="4">Tail length tape measure protein</fullName>
    </recommendedName>
</protein>
<feature type="compositionally biased region" description="Low complexity" evidence="1">
    <location>
        <begin position="514"/>
        <end position="530"/>
    </location>
</feature>
<dbReference type="RefSeq" id="WP_354552101.1">
    <property type="nucleotide sequence ID" value="NZ_JBEPSM010000002.1"/>
</dbReference>
<proteinExistence type="predicted"/>
<dbReference type="Proteomes" id="UP001549321">
    <property type="component" value="Unassembled WGS sequence"/>
</dbReference>
<organism evidence="2 3">
    <name type="scientific">Kaistia defluvii</name>
    <dbReference type="NCBI Taxonomy" id="410841"/>
    <lineage>
        <taxon>Bacteria</taxon>
        <taxon>Pseudomonadati</taxon>
        <taxon>Pseudomonadota</taxon>
        <taxon>Alphaproteobacteria</taxon>
        <taxon>Hyphomicrobiales</taxon>
        <taxon>Kaistiaceae</taxon>
        <taxon>Kaistia</taxon>
    </lineage>
</organism>
<gene>
    <name evidence="2" type="ORF">ABIE08_002913</name>
</gene>
<evidence type="ECO:0008006" key="4">
    <source>
        <dbReference type="Google" id="ProtNLM"/>
    </source>
</evidence>
<evidence type="ECO:0000313" key="2">
    <source>
        <dbReference type="EMBL" id="MET4634967.1"/>
    </source>
</evidence>
<reference evidence="2 3" key="1">
    <citation type="submission" date="2024-06" db="EMBL/GenBank/DDBJ databases">
        <title>Sorghum-associated microbial communities from plants grown in Nebraska, USA.</title>
        <authorList>
            <person name="Schachtman D."/>
        </authorList>
    </citation>
    <scope>NUCLEOTIDE SEQUENCE [LARGE SCALE GENOMIC DNA]</scope>
    <source>
        <strain evidence="2 3">3207</strain>
    </source>
</reference>
<accession>A0ABV2R119</accession>
<feature type="region of interest" description="Disordered" evidence="1">
    <location>
        <begin position="331"/>
        <end position="356"/>
    </location>
</feature>
<feature type="region of interest" description="Disordered" evidence="1">
    <location>
        <begin position="507"/>
        <end position="535"/>
    </location>
</feature>
<dbReference type="EMBL" id="JBEPSM010000002">
    <property type="protein sequence ID" value="MET4634967.1"/>
    <property type="molecule type" value="Genomic_DNA"/>
</dbReference>
<name>A0ABV2R119_9HYPH</name>
<evidence type="ECO:0000256" key="1">
    <source>
        <dbReference type="SAM" id="MobiDB-lite"/>
    </source>
</evidence>
<evidence type="ECO:0000313" key="3">
    <source>
        <dbReference type="Proteomes" id="UP001549321"/>
    </source>
</evidence>
<keyword evidence="3" id="KW-1185">Reference proteome</keyword>
<comment type="caution">
    <text evidence="2">The sequence shown here is derived from an EMBL/GenBank/DDBJ whole genome shotgun (WGS) entry which is preliminary data.</text>
</comment>
<sequence>MASAEIGALRVSLSADTAAFEQGLGRAAGATNRAAGQIESRFSAMNSKLSGLTSGLAKGIAAGFLGGLAGGAVMQMLEQIPTAVRSIVASGAGLVDTANKVGLTTTALQELHFAANQGGASLEDMDKALGVFAKNLGQASQGQGELLKVLQANNVALRDQGGQIRPASDLIRDYAELIRRAGSEQERARITTVAFGRSGADLANVFRDGASGIEQAASAARRLGTVIDDDTLQRVAELDDKWEAFATTMETTVKSAVLKSVTWLDDLVDRIQQVGGAMDQFRKEQAGEAMSPGAMIGAAAGDPKAGAKAAILSGMNNRDSFRWNGAEDWLGAEKPTTLPPGGDKGGKSDAEREQERMQQRLEQLQASLLTEREAEQNSYAERMTDLNDFLDQGLISKQAYAEMALAVESDHAAQMRAIDKQTAEEAARNAQARMDAIGVMADSVSSILGSLFGESKAAAYAQTIISTAQAVMTTFAHFGATPWGFAAAASVAAAGAAQLAAIARTNKDGGGSKATVSSTGASAPATPAGGDTQGGSTSTLYVQGISSSQLFSGDAVRDLAQKLIDYQSDGGKVVLA</sequence>
<feature type="compositionally biased region" description="Basic and acidic residues" evidence="1">
    <location>
        <begin position="344"/>
        <end position="356"/>
    </location>
</feature>